<gene>
    <name evidence="2" type="ORF">NX720_04380</name>
</gene>
<dbReference type="EMBL" id="CP103300">
    <property type="protein sequence ID" value="UYM17166.1"/>
    <property type="molecule type" value="Genomic_DNA"/>
</dbReference>
<feature type="transmembrane region" description="Helical" evidence="1">
    <location>
        <begin position="20"/>
        <end position="41"/>
    </location>
</feature>
<keyword evidence="1" id="KW-0812">Transmembrane</keyword>
<keyword evidence="1" id="KW-0472">Membrane</keyword>
<keyword evidence="3" id="KW-1185">Reference proteome</keyword>
<proteinExistence type="predicted"/>
<dbReference type="RefSeq" id="WP_262599645.1">
    <property type="nucleotide sequence ID" value="NZ_CP103300.1"/>
</dbReference>
<dbReference type="Proteomes" id="UP001163255">
    <property type="component" value="Chromosome"/>
</dbReference>
<protein>
    <submittedName>
        <fullName evidence="2">Uncharacterized protein</fullName>
    </submittedName>
</protein>
<name>A0ABY6GWM2_9GAMM</name>
<reference evidence="2" key="1">
    <citation type="submission" date="2022-10" db="EMBL/GenBank/DDBJ databases">
        <title>Completed Genome Sequence of two octocoral isolated bacterium, Endozoicomonas euniceicola EF212T and Endozoicomonas gorgoniicola PS125T.</title>
        <authorList>
            <person name="Chiou Y.-J."/>
            <person name="Chen Y.-H."/>
        </authorList>
    </citation>
    <scope>NUCLEOTIDE SEQUENCE</scope>
    <source>
        <strain evidence="2">EF212</strain>
    </source>
</reference>
<evidence type="ECO:0000313" key="3">
    <source>
        <dbReference type="Proteomes" id="UP001163255"/>
    </source>
</evidence>
<organism evidence="2 3">
    <name type="scientific">Endozoicomonas euniceicola</name>
    <dbReference type="NCBI Taxonomy" id="1234143"/>
    <lineage>
        <taxon>Bacteria</taxon>
        <taxon>Pseudomonadati</taxon>
        <taxon>Pseudomonadota</taxon>
        <taxon>Gammaproteobacteria</taxon>
        <taxon>Oceanospirillales</taxon>
        <taxon>Endozoicomonadaceae</taxon>
        <taxon>Endozoicomonas</taxon>
    </lineage>
</organism>
<evidence type="ECO:0000313" key="2">
    <source>
        <dbReference type="EMBL" id="UYM17166.1"/>
    </source>
</evidence>
<keyword evidence="1" id="KW-1133">Transmembrane helix</keyword>
<accession>A0ABY6GWM2</accession>
<evidence type="ECO:0000256" key="1">
    <source>
        <dbReference type="SAM" id="Phobius"/>
    </source>
</evidence>
<sequence>MMREVSLVSIAPKLLLKIFLLFRSVVFGFCLVFCLSCYVRVVASAPIAIPSVSPSEIARDEQAEKPITILTSHVTELGYIAAAHSVAHIVAGQFPGRRIRLILDYDQDNAGIREKFNRMFQFPGQVEILYLPGKGRMTRTAESYNAEDRSLAQQWLDESSLVIIALNFLGRGFNLSSGQCLFIAQIGTQDFWKGLPCHCKYRINLGVGPDEDGMLIEPQLLQKAEQGMESAFKDDFDRIMEEYPELAKFIRLTKEHSSNSTPKYYMAYQHADRNFVEFIAIVSHLEGDAAESWILSDMDDTFLNSEIMTEFLIHEGVGKLIYYPPSAPSRETILRAVGRTVHFSRLPHLKDDLYYALLAYSQSVVGVTSNQSLFIAMTLEKLPVYLPYTPLQNEVNHHLSQFNPIFKPLFISGQEPAEKAQAIKADQTSIASWSKNIVALKSANALLISLIDQHEGRDGSLHTPVNQAFKGGDCQWPMSDHEITATDNSVPTVLPINKPWSDDDLYYLIPRVVGLHVVVMLFYGARAISSGLTKHLIFL</sequence>